<reference evidence="1" key="1">
    <citation type="submission" date="2021-01" db="EMBL/GenBank/DDBJ databases">
        <authorList>
            <person name="Corre E."/>
            <person name="Pelletier E."/>
            <person name="Niang G."/>
            <person name="Scheremetjew M."/>
            <person name="Finn R."/>
            <person name="Kale V."/>
            <person name="Holt S."/>
            <person name="Cochrane G."/>
            <person name="Meng A."/>
            <person name="Brown T."/>
            <person name="Cohen L."/>
        </authorList>
    </citation>
    <scope>NUCLEOTIDE SEQUENCE</scope>
    <source>
        <strain evidence="1">CCMP2058</strain>
    </source>
</reference>
<accession>A0A7S0DLC3</accession>
<dbReference type="EMBL" id="HBEM01025482">
    <property type="protein sequence ID" value="CAD8458345.1"/>
    <property type="molecule type" value="Transcribed_RNA"/>
</dbReference>
<name>A0A7S0DLC3_9EUKA</name>
<protein>
    <submittedName>
        <fullName evidence="1">Uncharacterized protein</fullName>
    </submittedName>
</protein>
<proteinExistence type="predicted"/>
<sequence length="375" mass="42329">MSVAETIISDMRWKIQDAEQAKTVNLLDSLRKEAEGSGQADFSRVFPAERLEAVRDNMPPTMDNEIARATKLALDDHEYQLEAAKALRNITQKTTKKKSTKDDSYPRLLVIDISLLFTVLPKESEILRIPERPYSYDNSINTVTDRWGQVVCFTELSASLILNQVRTAPKFSRTILALVGQTQEHGNGSWVLDVLDLLEVEKDVKASLCVHHIQLTDEDVLQAVIALRQRTGLTQDSIMYLTDNIETSDLGQAVGLKTYFMDGLTLVEFKEMLCMFRKSMGEAVDTSDSQDDAIAAVTNSKGNYPAEDAEGIKYLRYWNNSIDTDELMGPQNISDTDPEDMSPVQLANWKKFWEKLQNGGSWIEDAARQPDLEYM</sequence>
<dbReference type="AlphaFoldDB" id="A0A7S0DLC3"/>
<evidence type="ECO:0000313" key="1">
    <source>
        <dbReference type="EMBL" id="CAD8458345.1"/>
    </source>
</evidence>
<gene>
    <name evidence="1" type="ORF">LAMO00422_LOCUS17296</name>
</gene>
<organism evidence="1">
    <name type="scientific">Amorphochlora amoebiformis</name>
    <dbReference type="NCBI Taxonomy" id="1561963"/>
    <lineage>
        <taxon>Eukaryota</taxon>
        <taxon>Sar</taxon>
        <taxon>Rhizaria</taxon>
        <taxon>Cercozoa</taxon>
        <taxon>Chlorarachniophyceae</taxon>
        <taxon>Amorphochlora</taxon>
    </lineage>
</organism>